<gene>
    <name evidence="1" type="ORF">GCM10017667_03740</name>
</gene>
<proteinExistence type="predicted"/>
<protein>
    <submittedName>
        <fullName evidence="1">Uncharacterized protein</fullName>
    </submittedName>
</protein>
<reference evidence="1" key="2">
    <citation type="submission" date="2020-09" db="EMBL/GenBank/DDBJ databases">
        <authorList>
            <person name="Sun Q."/>
            <person name="Ohkuma M."/>
        </authorList>
    </citation>
    <scope>NUCLEOTIDE SEQUENCE</scope>
    <source>
        <strain evidence="1">JCM 4122</strain>
    </source>
</reference>
<accession>A0A919BCF4</accession>
<organism evidence="1 2">
    <name type="scientific">Streptomyces filamentosus</name>
    <name type="common">Streptomyces roseosporus</name>
    <dbReference type="NCBI Taxonomy" id="67294"/>
    <lineage>
        <taxon>Bacteria</taxon>
        <taxon>Bacillati</taxon>
        <taxon>Actinomycetota</taxon>
        <taxon>Actinomycetes</taxon>
        <taxon>Kitasatosporales</taxon>
        <taxon>Streptomycetaceae</taxon>
        <taxon>Streptomyces</taxon>
    </lineage>
</organism>
<dbReference type="AlphaFoldDB" id="A0A919BCF4"/>
<dbReference type="Proteomes" id="UP000632849">
    <property type="component" value="Unassembled WGS sequence"/>
</dbReference>
<dbReference type="EMBL" id="BNBE01000001">
    <property type="protein sequence ID" value="GHF79511.1"/>
    <property type="molecule type" value="Genomic_DNA"/>
</dbReference>
<name>A0A919BCF4_STRFL</name>
<dbReference type="RefSeq" id="WP_190040628.1">
    <property type="nucleotide sequence ID" value="NZ_BNBE01000001.1"/>
</dbReference>
<reference evidence="1" key="1">
    <citation type="journal article" date="2014" name="Int. J. Syst. Evol. Microbiol.">
        <title>Complete genome sequence of Corynebacterium casei LMG S-19264T (=DSM 44701T), isolated from a smear-ripened cheese.</title>
        <authorList>
            <consortium name="US DOE Joint Genome Institute (JGI-PGF)"/>
            <person name="Walter F."/>
            <person name="Albersmeier A."/>
            <person name="Kalinowski J."/>
            <person name="Ruckert C."/>
        </authorList>
    </citation>
    <scope>NUCLEOTIDE SEQUENCE</scope>
    <source>
        <strain evidence="1">JCM 4122</strain>
    </source>
</reference>
<sequence>MTAEPTVTRLVTHVELNEARTTARQLDVSARLEAELSDGRALVLLDDRGWAESGLGGDIRESLTPESLAETARTVVGPDEPYGDETHAQAEAAHWGALADRLSRRGVRVDAAALAVLPHDVVPDAALRAWAGFPEGRPEHGPEAA</sequence>
<comment type="caution">
    <text evidence="1">The sequence shown here is derived from an EMBL/GenBank/DDBJ whole genome shotgun (WGS) entry which is preliminary data.</text>
</comment>
<evidence type="ECO:0000313" key="1">
    <source>
        <dbReference type="EMBL" id="GHF79511.1"/>
    </source>
</evidence>
<evidence type="ECO:0000313" key="2">
    <source>
        <dbReference type="Proteomes" id="UP000632849"/>
    </source>
</evidence>
<keyword evidence="2" id="KW-1185">Reference proteome</keyword>